<feature type="compositionally biased region" description="Basic and acidic residues" evidence="1">
    <location>
        <begin position="361"/>
        <end position="385"/>
    </location>
</feature>
<feature type="compositionally biased region" description="Low complexity" evidence="1">
    <location>
        <begin position="60"/>
        <end position="70"/>
    </location>
</feature>
<sequence length="403" mass="42974">MAPKKATAKSPKPKSTPRSQAEPEVVEVSSDASSNYDDVPDLDAEEAQDDVGSGDHSGPEPEAAATTPARKGGKRKAAGGDKDESPGAKKPRVSSSSVRISETVTESGGKKKHAHRNVKVEIPVSTATTPATKPAGKHIVFNDDDGPAEFFTPQEAPAQELLDAQLSEAGREGGAGEGDEDEEGSDSDDDAPEAVSSYAAAAQAAKSAQAATKAAEKQSELQKRKRQERDARLKQQAETRKKNQAASDKKAAAATAAAAEEASPGPAQPTPGRRDHLPSVTAAPTRKRLDKRSLPDVLPDDFLEAASDDDDDDDVSDQDDEADARRPKKPKLNTIVRQVAKAESRRPQDQRVGSTVYRVAAPRDDNPSLAPKLDKSSRNARELLRRRQRPAARKGGFLVKKRR</sequence>
<proteinExistence type="predicted"/>
<evidence type="ECO:0000313" key="3">
    <source>
        <dbReference type="Proteomes" id="UP001600888"/>
    </source>
</evidence>
<feature type="region of interest" description="Disordered" evidence="1">
    <location>
        <begin position="1"/>
        <end position="403"/>
    </location>
</feature>
<feature type="compositionally biased region" description="Basic and acidic residues" evidence="1">
    <location>
        <begin position="78"/>
        <end position="87"/>
    </location>
</feature>
<gene>
    <name evidence="2" type="ORF">FJTKL_01917</name>
</gene>
<feature type="compositionally biased region" description="Low complexity" evidence="1">
    <location>
        <begin position="252"/>
        <end position="265"/>
    </location>
</feature>
<dbReference type="EMBL" id="JBAWTH010000012">
    <property type="protein sequence ID" value="KAL2289689.1"/>
    <property type="molecule type" value="Genomic_DNA"/>
</dbReference>
<comment type="caution">
    <text evidence="2">The sequence shown here is derived from an EMBL/GenBank/DDBJ whole genome shotgun (WGS) entry which is preliminary data.</text>
</comment>
<evidence type="ECO:0000256" key="1">
    <source>
        <dbReference type="SAM" id="MobiDB-lite"/>
    </source>
</evidence>
<accession>A0ABR4F4V1</accession>
<reference evidence="2 3" key="1">
    <citation type="submission" date="2024-03" db="EMBL/GenBank/DDBJ databases">
        <title>A high-quality draft genome sequence of Diaporthe vaccinii, a causative agent of upright dieback and viscid rot disease in cranberry plants.</title>
        <authorList>
            <person name="Sarrasin M."/>
            <person name="Lang B.F."/>
            <person name="Burger G."/>
        </authorList>
    </citation>
    <scope>NUCLEOTIDE SEQUENCE [LARGE SCALE GENOMIC DNA]</scope>
    <source>
        <strain evidence="2 3">IS7</strain>
    </source>
</reference>
<protein>
    <submittedName>
        <fullName evidence="2">Uncharacterized protein</fullName>
    </submittedName>
</protein>
<feature type="compositionally biased region" description="Polar residues" evidence="1">
    <location>
        <begin position="93"/>
        <end position="106"/>
    </location>
</feature>
<feature type="compositionally biased region" description="Basic and acidic residues" evidence="1">
    <location>
        <begin position="214"/>
        <end position="251"/>
    </location>
</feature>
<feature type="compositionally biased region" description="Low complexity" evidence="1">
    <location>
        <begin position="1"/>
        <end position="10"/>
    </location>
</feature>
<dbReference type="Proteomes" id="UP001600888">
    <property type="component" value="Unassembled WGS sequence"/>
</dbReference>
<keyword evidence="3" id="KW-1185">Reference proteome</keyword>
<name>A0ABR4F4V1_9PEZI</name>
<feature type="compositionally biased region" description="Basic and acidic residues" evidence="1">
    <location>
        <begin position="340"/>
        <end position="349"/>
    </location>
</feature>
<feature type="compositionally biased region" description="Low complexity" evidence="1">
    <location>
        <begin position="193"/>
        <end position="213"/>
    </location>
</feature>
<dbReference type="Pfam" id="PF08297">
    <property type="entry name" value="U3_snoRNA_assoc"/>
    <property type="match status" value="1"/>
</dbReference>
<feature type="compositionally biased region" description="Acidic residues" evidence="1">
    <location>
        <begin position="298"/>
        <end position="322"/>
    </location>
</feature>
<feature type="compositionally biased region" description="Acidic residues" evidence="1">
    <location>
        <begin position="177"/>
        <end position="192"/>
    </location>
</feature>
<organism evidence="2 3">
    <name type="scientific">Diaporthe vaccinii</name>
    <dbReference type="NCBI Taxonomy" id="105482"/>
    <lineage>
        <taxon>Eukaryota</taxon>
        <taxon>Fungi</taxon>
        <taxon>Dikarya</taxon>
        <taxon>Ascomycota</taxon>
        <taxon>Pezizomycotina</taxon>
        <taxon>Sordariomycetes</taxon>
        <taxon>Sordariomycetidae</taxon>
        <taxon>Diaporthales</taxon>
        <taxon>Diaporthaceae</taxon>
        <taxon>Diaporthe</taxon>
        <taxon>Diaporthe eres species complex</taxon>
    </lineage>
</organism>
<dbReference type="InterPro" id="IPR013268">
    <property type="entry name" value="UTP16"/>
</dbReference>
<evidence type="ECO:0000313" key="2">
    <source>
        <dbReference type="EMBL" id="KAL2289689.1"/>
    </source>
</evidence>
<feature type="compositionally biased region" description="Acidic residues" evidence="1">
    <location>
        <begin position="38"/>
        <end position="49"/>
    </location>
</feature>